<accession>A0A4S8HUQ8</accession>
<keyword evidence="3" id="KW-1185">Reference proteome</keyword>
<dbReference type="Gene3D" id="2.120.10.30">
    <property type="entry name" value="TolB, C-terminal domain"/>
    <property type="match status" value="1"/>
</dbReference>
<dbReference type="InterPro" id="IPR012938">
    <property type="entry name" value="Glc/Sorbosone_DH"/>
</dbReference>
<evidence type="ECO:0000313" key="2">
    <source>
        <dbReference type="EMBL" id="THU39343.1"/>
    </source>
</evidence>
<dbReference type="PANTHER" id="PTHR19328:SF75">
    <property type="entry name" value="ALDOSE SUGAR DEHYDROGENASE YLII"/>
    <property type="match status" value="1"/>
</dbReference>
<dbReference type="Pfam" id="PF07995">
    <property type="entry name" value="GSDH"/>
    <property type="match status" value="1"/>
</dbReference>
<name>A0A4S8HUQ8_9BACT</name>
<sequence>MPAFPKRCNTVMLLRIVVFCLFELFQPFKLRVMRFNRPSFTSHAIPAFTKLSTIVFLSIILLQSCQKNYAPDLSTVEMQLIAEDFVSPIQVVSSHNSERRYVVDQIGKVWVIDRNGYKRPTPFLDISSKLVTLNPAFDERGLLGFVLHPEFKANGRFFVYYQLPPRAGGPIPGGTWNNLSRISEFKVLPEVLRADMSSEKVLLEWDDPQFNHNGGTLVFGHDHYLYISIGDGGGANDAGPGHVDDWYTVNTGGNAQNIEANFFGKILRIDVDAGNPYGIPASNPFVGKPGLDEIFAFGFRNPYRMSFDRAEEHQLIVADAGQVLWEEVNVVNKGGNYGWNVKEGFHCFSTTDSSKELASCPSVDNRGKQLLDPVIEINNWQNPLGGKATTIIGGHVYRGDKIKKWQGKYIFGTFSQTPTTADGELFIATPQFSTGNQWSYEEISLKGHPDNLGYYLRGFGEDDHGEIYLAVSSMPGPQGSTGKVYKLVTAPY</sequence>
<dbReference type="Proteomes" id="UP000306918">
    <property type="component" value="Unassembled WGS sequence"/>
</dbReference>
<comment type="caution">
    <text evidence="2">The sequence shown here is derived from an EMBL/GenBank/DDBJ whole genome shotgun (WGS) entry which is preliminary data.</text>
</comment>
<evidence type="ECO:0000313" key="3">
    <source>
        <dbReference type="Proteomes" id="UP000306918"/>
    </source>
</evidence>
<dbReference type="InterPro" id="IPR011042">
    <property type="entry name" value="6-blade_b-propeller_TolB-like"/>
</dbReference>
<dbReference type="SUPFAM" id="SSF50952">
    <property type="entry name" value="Soluble quinoprotein glucose dehydrogenase"/>
    <property type="match status" value="1"/>
</dbReference>
<reference evidence="2 3" key="1">
    <citation type="submission" date="2019-04" db="EMBL/GenBank/DDBJ databases">
        <title>Niastella caeni sp. nov., isolated from activated sludge.</title>
        <authorList>
            <person name="Sheng M."/>
        </authorList>
    </citation>
    <scope>NUCLEOTIDE SEQUENCE [LARGE SCALE GENOMIC DNA]</scope>
    <source>
        <strain evidence="2 3">HX-2-15</strain>
    </source>
</reference>
<evidence type="ECO:0000259" key="1">
    <source>
        <dbReference type="Pfam" id="PF07995"/>
    </source>
</evidence>
<feature type="domain" description="Glucose/Sorbosone dehydrogenase" evidence="1">
    <location>
        <begin position="138"/>
        <end position="416"/>
    </location>
</feature>
<gene>
    <name evidence="2" type="ORF">FAM09_12595</name>
</gene>
<dbReference type="AlphaFoldDB" id="A0A4S8HUQ8"/>
<dbReference type="InterPro" id="IPR011041">
    <property type="entry name" value="Quinoprot_gluc/sorb_DH_b-prop"/>
</dbReference>
<dbReference type="PANTHER" id="PTHR19328">
    <property type="entry name" value="HEDGEHOG-INTERACTING PROTEIN"/>
    <property type="match status" value="1"/>
</dbReference>
<dbReference type="EMBL" id="STFF01000003">
    <property type="protein sequence ID" value="THU39343.1"/>
    <property type="molecule type" value="Genomic_DNA"/>
</dbReference>
<proteinExistence type="predicted"/>
<dbReference type="OrthoDB" id="9770043at2"/>
<protein>
    <submittedName>
        <fullName evidence="2">PQQ-dependent sugar dehydrogenase</fullName>
    </submittedName>
</protein>
<organism evidence="2 3">
    <name type="scientific">Niastella caeni</name>
    <dbReference type="NCBI Taxonomy" id="2569763"/>
    <lineage>
        <taxon>Bacteria</taxon>
        <taxon>Pseudomonadati</taxon>
        <taxon>Bacteroidota</taxon>
        <taxon>Chitinophagia</taxon>
        <taxon>Chitinophagales</taxon>
        <taxon>Chitinophagaceae</taxon>
        <taxon>Niastella</taxon>
    </lineage>
</organism>